<sequence>MLSRKKSEKITASTPDEIAQKEKDNIDEQKLMEQNFSYPDPSNPDIQYEMYRRREFYAHRIPPRPDIHNYSDIKEYRDNICAREFTLHEHQALLSNFINPDTPYRGLLVFHGLGSGKCTTADTNVLTNGNLLKMRDIWNTYSSRETITDFEGGEWSVPTEELIINSIDSNGAIIKKTVKRLYREKINATIREVELENGHKISITPAHKLLKNNGWENDLNIGEYIAIPKKVYNCPEKNLLRVSEDLAFLFAWHINGGHQGDDPYCTYISNHNDFMCNDFGILKEIKNRLPTIASDYDLYFASSVIKYPTDQVPYLKIVSKDYIMFLAKNGYVAGKLPDFIMNAPLNCIKIFLQAFFDAQSSIDEKSGTIEIFNASEMILKQLVILCRLFEINMKIKTIHNRTRTYYTGLICGPSLRLFKEKIGYTFDFKKEILDRISERKYRTNLEILSNITIKTLQDVRDETKLPASYFKTVKQTIIKLQDVLGDNISISKYKLESKIDFIKRAIGTLQRELAKEVYWIKIKSINRVAYDDYVYDLEVDETHNYVADGILCHNTCAGVAIAEKFKSMVQKYNTKIYVLVSGPLIKETWKHHLLKCTGETYLKYQDKSLYIDPVEQAKLQKNALNQALQYYRFMSYRSFYKRVLGEKIVEKKVVKGSKVRVSYRKTEEGEFERDIAVDRIYNLNNTIIMVDEAHNLTGNAYGEALMYIIKNSVNLRIVLLTATPMKNLADDIIPLLNFIRPQNAPAERDKIFDSNKNHLMKFKENGLQYLKDIARGYISHVRGADPLIFARRIDKGVQPPGLLFTKVVQCRMLPFQKKIYDIAIQTRDDTLDRRSEAVANFVFPALSQDRKEIVGLYGREGVLAIKNQLKTNHDLLNKKIASDILHLDSVPPDLLYITEDGKNITGSLLKMVNLKHFSIKFYKALKKTNRLIWGKKGPRVAFVYSNLVKVGIEIFQQILLQNGYLEYQDKMAYQNAPTTVCYFCGKTFKEHQTMVFAEDLSPSGITPTMGAPEYERLKNVPGNLEDLDGGGAADSDSDSDSDDDDTPRKMSREQKDISESSTDYEGYPKKHTIKPIPKHQFAPATFISVTGKSSEESAEFIPEDKKRILDDVFNDLNNINGKYIKLVLGSKVMNEGISLKNVAEVHVLDVYFNLGKVDQVAGRAIRQCSHFKLMSEETKFPFVNVYKYVVTVEGELSTEEELYRKAELKYMLIKKVERAMKEVAIDCPLNVYGNMFKEEIEQFKDCGDEGKEPCPPVCDYQKCIYKCDDVKLNAELYDPERNIYKRIGKEKLDYSTFTHGLARNEIEYAKRKIKELYLIKYEYTLNVIIDYVKNSYDEEKRDLFDEFFVFKGLDELIPITENDFISFKDTIVDKFNRPGYLIYVGVYYIFQPLDQNEDVPMYYRTMFDKTITQRLSLYNYLKNTIQYQKFKGQKVKKVEEEESILKEEVSVYNFEPTLEYYDNRDEFKYVGIIDKELSRRKSKGIEDMRDVFKIREKRSKILEKKRGTGIPSFKGAVCSTSKNKEYLENIAAELKIDSKDNDTRIDLCDKIRDKMYLMEKYNEENLTYLMVPANHPTVPFPLNIYDRVKFIRKQIQNMIKFKLQVSEASTKKKDGPEKGYATISVAIKDEPRLVEFEKFLSGLGGVKEKGRWVITVS</sequence>
<dbReference type="EMBL" id="MK072390">
    <property type="protein sequence ID" value="AYV83573.1"/>
    <property type="molecule type" value="Genomic_DNA"/>
</dbReference>
<dbReference type="InterPro" id="IPR038718">
    <property type="entry name" value="SNF2-like_sf"/>
</dbReference>
<keyword evidence="6" id="KW-0547">Nucleotide-binding</keyword>
<dbReference type="Gene3D" id="3.10.28.10">
    <property type="entry name" value="Homing endonucleases"/>
    <property type="match status" value="1"/>
</dbReference>
<dbReference type="InterPro" id="IPR004860">
    <property type="entry name" value="LAGLIDADG_dom"/>
</dbReference>
<feature type="compositionally biased region" description="Basic and acidic residues" evidence="3">
    <location>
        <begin position="1046"/>
        <end position="1058"/>
    </location>
</feature>
<dbReference type="NCBIfam" id="TIGR01445">
    <property type="entry name" value="intein_Nterm"/>
    <property type="match status" value="1"/>
</dbReference>
<dbReference type="Pfam" id="PF14890">
    <property type="entry name" value="Intein_splicing"/>
    <property type="match status" value="1"/>
</dbReference>
<dbReference type="GO" id="GO:0016539">
    <property type="term" value="P:intein-mediated protein splicing"/>
    <property type="evidence" value="ECO:0007669"/>
    <property type="project" value="InterPro"/>
</dbReference>
<keyword evidence="6" id="KW-0347">Helicase</keyword>
<keyword evidence="6" id="KW-0067">ATP-binding</keyword>
<dbReference type="PROSITE" id="PS51192">
    <property type="entry name" value="HELICASE_ATP_BIND_1"/>
    <property type="match status" value="1"/>
</dbReference>
<dbReference type="InterPro" id="IPR004042">
    <property type="entry name" value="Intein_endonuc_central"/>
</dbReference>
<dbReference type="SUPFAM" id="SSF55608">
    <property type="entry name" value="Homing endonucleases"/>
    <property type="match status" value="1"/>
</dbReference>
<evidence type="ECO:0000256" key="1">
    <source>
        <dbReference type="ARBA" id="ARBA00022813"/>
    </source>
</evidence>
<feature type="domain" description="Helicase ATP-binding" evidence="5">
    <location>
        <begin position="678"/>
        <end position="742"/>
    </location>
</feature>
<dbReference type="Gene3D" id="3.40.50.10810">
    <property type="entry name" value="Tandem AAA-ATPase domain"/>
    <property type="match status" value="1"/>
</dbReference>
<dbReference type="InterPro" id="IPR006142">
    <property type="entry name" value="INTEIN"/>
</dbReference>
<dbReference type="InterPro" id="IPR003586">
    <property type="entry name" value="Hint_dom_C"/>
</dbReference>
<dbReference type="SUPFAM" id="SSF51294">
    <property type="entry name" value="Hedgehog/intein (Hint) domain"/>
    <property type="match status" value="1"/>
</dbReference>
<dbReference type="GO" id="GO:0004519">
    <property type="term" value="F:endonuclease activity"/>
    <property type="evidence" value="ECO:0007669"/>
    <property type="project" value="InterPro"/>
</dbReference>
<dbReference type="GO" id="GO:0004386">
    <property type="term" value="F:helicase activity"/>
    <property type="evidence" value="ECO:0007669"/>
    <property type="project" value="UniProtKB-KW"/>
</dbReference>
<dbReference type="InterPro" id="IPR036844">
    <property type="entry name" value="Hint_dom_sf"/>
</dbReference>
<evidence type="ECO:0000313" key="6">
    <source>
        <dbReference type="EMBL" id="AYV83573.1"/>
    </source>
</evidence>
<protein>
    <submittedName>
        <fullName evidence="6">SNF2-like helicase</fullName>
    </submittedName>
</protein>
<evidence type="ECO:0000256" key="2">
    <source>
        <dbReference type="ARBA" id="ARBA00023000"/>
    </source>
</evidence>
<dbReference type="InterPro" id="IPR006141">
    <property type="entry name" value="Intein_N"/>
</dbReference>
<evidence type="ECO:0000256" key="3">
    <source>
        <dbReference type="SAM" id="MobiDB-lite"/>
    </source>
</evidence>
<dbReference type="InterPro" id="IPR027434">
    <property type="entry name" value="Homing_endonucl"/>
</dbReference>
<dbReference type="Pfam" id="PF14528">
    <property type="entry name" value="LAGLIDADG_3"/>
    <property type="match status" value="1"/>
</dbReference>
<dbReference type="InterPro" id="IPR003587">
    <property type="entry name" value="Hint_dom_N"/>
</dbReference>
<reference evidence="6" key="1">
    <citation type="submission" date="2018-10" db="EMBL/GenBank/DDBJ databases">
        <title>Hidden diversity of soil giant viruses.</title>
        <authorList>
            <person name="Schulz F."/>
            <person name="Alteio L."/>
            <person name="Goudeau D."/>
            <person name="Ryan E.M."/>
            <person name="Malmstrom R.R."/>
            <person name="Blanchard J."/>
            <person name="Woyke T."/>
        </authorList>
    </citation>
    <scope>NUCLEOTIDE SEQUENCE</scope>
    <source>
        <strain evidence="6">HYV1</strain>
    </source>
</reference>
<gene>
    <name evidence="6" type="ORF">Hyperionvirus8_57</name>
</gene>
<dbReference type="Gene3D" id="2.170.16.10">
    <property type="entry name" value="Hedgehog/Intein (Hint) domain"/>
    <property type="match status" value="2"/>
</dbReference>
<dbReference type="PROSITE" id="PS50818">
    <property type="entry name" value="INTEIN_C_TER"/>
    <property type="match status" value="1"/>
</dbReference>
<proteinExistence type="predicted"/>
<dbReference type="PROSITE" id="PS50819">
    <property type="entry name" value="INTEIN_ENDONUCLEASE"/>
    <property type="match status" value="1"/>
</dbReference>
<dbReference type="CDD" id="cd00081">
    <property type="entry name" value="Hint"/>
    <property type="match status" value="2"/>
</dbReference>
<dbReference type="InterPro" id="IPR014001">
    <property type="entry name" value="Helicase_ATP-bd"/>
</dbReference>
<dbReference type="SMART" id="SM00305">
    <property type="entry name" value="HintC"/>
    <property type="match status" value="1"/>
</dbReference>
<evidence type="ECO:0000259" key="5">
    <source>
        <dbReference type="PROSITE" id="PS51192"/>
    </source>
</evidence>
<dbReference type="InterPro" id="IPR000330">
    <property type="entry name" value="SNF2_N"/>
</dbReference>
<dbReference type="InterPro" id="IPR030934">
    <property type="entry name" value="Intein_C"/>
</dbReference>
<dbReference type="Gene3D" id="3.40.50.300">
    <property type="entry name" value="P-loop containing nucleotide triphosphate hydrolases"/>
    <property type="match status" value="1"/>
</dbReference>
<dbReference type="SMART" id="SM00306">
    <property type="entry name" value="HintN"/>
    <property type="match status" value="1"/>
</dbReference>
<dbReference type="Pfam" id="PF00176">
    <property type="entry name" value="SNF2-rel_dom"/>
    <property type="match status" value="1"/>
</dbReference>
<dbReference type="PROSITE" id="PS50817">
    <property type="entry name" value="INTEIN_N_TER"/>
    <property type="match status" value="1"/>
</dbReference>
<dbReference type="InterPro" id="IPR027417">
    <property type="entry name" value="P-loop_NTPase"/>
</dbReference>
<feature type="region of interest" description="Disordered" evidence="3">
    <location>
        <begin position="1020"/>
        <end position="1073"/>
    </location>
</feature>
<feature type="compositionally biased region" description="Acidic residues" evidence="3">
    <location>
        <begin position="1035"/>
        <end position="1045"/>
    </location>
</feature>
<name>A0A3G5ACG9_9VIRU</name>
<keyword evidence="6" id="KW-0378">Hydrolase</keyword>
<keyword evidence="2" id="KW-0651">Protein splicing</keyword>
<dbReference type="GO" id="GO:0005524">
    <property type="term" value="F:ATP binding"/>
    <property type="evidence" value="ECO:0007669"/>
    <property type="project" value="InterPro"/>
</dbReference>
<dbReference type="PRINTS" id="PR00379">
    <property type="entry name" value="INTEIN"/>
</dbReference>
<organism evidence="6">
    <name type="scientific">Hyperionvirus sp</name>
    <dbReference type="NCBI Taxonomy" id="2487770"/>
    <lineage>
        <taxon>Viruses</taxon>
        <taxon>Varidnaviria</taxon>
        <taxon>Bamfordvirae</taxon>
        <taxon>Nucleocytoviricota</taxon>
        <taxon>Megaviricetes</taxon>
        <taxon>Imitervirales</taxon>
        <taxon>Mimiviridae</taxon>
        <taxon>Klosneuvirinae</taxon>
    </lineage>
</organism>
<keyword evidence="1" id="KW-0068">Autocatalytic cleavage</keyword>
<feature type="domain" description="DOD-type homing endonuclease" evidence="4">
    <location>
        <begin position="322"/>
        <end position="391"/>
    </location>
</feature>
<feature type="region of interest" description="Disordered" evidence="3">
    <location>
        <begin position="1"/>
        <end position="24"/>
    </location>
</feature>
<evidence type="ECO:0000259" key="4">
    <source>
        <dbReference type="PROSITE" id="PS50819"/>
    </source>
</evidence>
<accession>A0A3G5ACG9</accession>
<dbReference type="SUPFAM" id="SSF52540">
    <property type="entry name" value="P-loop containing nucleoside triphosphate hydrolases"/>
    <property type="match status" value="2"/>
</dbReference>
<dbReference type="NCBIfam" id="TIGR01443">
    <property type="entry name" value="intein_Cterm"/>
    <property type="match status" value="1"/>
</dbReference>